<dbReference type="Pfam" id="PF03372">
    <property type="entry name" value="Exo_endo_phos"/>
    <property type="match status" value="1"/>
</dbReference>
<evidence type="ECO:0000313" key="3">
    <source>
        <dbReference type="Proteomes" id="UP001161017"/>
    </source>
</evidence>
<dbReference type="EMBL" id="JAPUFD010000008">
    <property type="protein sequence ID" value="MDI1488832.1"/>
    <property type="molecule type" value="Genomic_DNA"/>
</dbReference>
<reference evidence="2" key="1">
    <citation type="journal article" date="2023" name="Genome Biol. Evol.">
        <title>First Whole Genome Sequence and Flow Cytometry Genome Size Data for the Lichen-Forming Fungus Ramalina farinacea (Ascomycota).</title>
        <authorList>
            <person name="Llewellyn T."/>
            <person name="Mian S."/>
            <person name="Hill R."/>
            <person name="Leitch I.J."/>
            <person name="Gaya E."/>
        </authorList>
    </citation>
    <scope>NUCLEOTIDE SEQUENCE</scope>
    <source>
        <strain evidence="2">LIQ254RAFAR</strain>
    </source>
</reference>
<sequence length="287" mass="32528">MKLQDPLPVRVLTKNIRYATNNPFEGEERWTERRPYLTKELLFNTLNCQESFICLQEVLHNQIEDIWSDLNAAEEWAYIGVGRDDGDKAGEYSPIFYRTSVWVLEKWDTVWLSRTPSKPSKDWDAGSIRILTIGVFTHRATKRKVVAMNTHLDDASSRSRLESAKIILSQIKEAHDYKGLPVFLGGDFNSEPGEEAYLEVTGDSSPMADLKLLVPASRQYGDSNTFSGFTEATRRKRIDFIFLGHPTEQGGPGSTWSPTGYAVLPNRFEDGVYNSDHEVVVGDMELV</sequence>
<dbReference type="PANTHER" id="PTHR12121">
    <property type="entry name" value="CARBON CATABOLITE REPRESSOR PROTEIN 4"/>
    <property type="match status" value="1"/>
</dbReference>
<dbReference type="GO" id="GO:0000175">
    <property type="term" value="F:3'-5'-RNA exonuclease activity"/>
    <property type="evidence" value="ECO:0007669"/>
    <property type="project" value="TreeGrafter"/>
</dbReference>
<gene>
    <name evidence="2" type="ORF">OHK93_008108</name>
</gene>
<evidence type="ECO:0000313" key="2">
    <source>
        <dbReference type="EMBL" id="MDI1488832.1"/>
    </source>
</evidence>
<organism evidence="2 3">
    <name type="scientific">Ramalina farinacea</name>
    <dbReference type="NCBI Taxonomy" id="258253"/>
    <lineage>
        <taxon>Eukaryota</taxon>
        <taxon>Fungi</taxon>
        <taxon>Dikarya</taxon>
        <taxon>Ascomycota</taxon>
        <taxon>Pezizomycotina</taxon>
        <taxon>Lecanoromycetes</taxon>
        <taxon>OSLEUM clade</taxon>
        <taxon>Lecanoromycetidae</taxon>
        <taxon>Lecanorales</taxon>
        <taxon>Lecanorineae</taxon>
        <taxon>Ramalinaceae</taxon>
        <taxon>Ramalina</taxon>
    </lineage>
</organism>
<dbReference type="InterPro" id="IPR050410">
    <property type="entry name" value="CCR4/nocturin_mRNA_transcr"/>
</dbReference>
<dbReference type="Proteomes" id="UP001161017">
    <property type="component" value="Unassembled WGS sequence"/>
</dbReference>
<dbReference type="InterPro" id="IPR036691">
    <property type="entry name" value="Endo/exonu/phosph_ase_sf"/>
</dbReference>
<dbReference type="AlphaFoldDB" id="A0AA43QLU6"/>
<feature type="domain" description="Endonuclease/exonuclease/phosphatase" evidence="1">
    <location>
        <begin position="52"/>
        <end position="273"/>
    </location>
</feature>
<dbReference type="InterPro" id="IPR005135">
    <property type="entry name" value="Endo/exonuclease/phosphatase"/>
</dbReference>
<dbReference type="PANTHER" id="PTHR12121:SF36">
    <property type="entry name" value="ENDONUCLEASE_EXONUCLEASE_PHOSPHATASE DOMAIN-CONTAINING PROTEIN"/>
    <property type="match status" value="1"/>
</dbReference>
<protein>
    <recommendedName>
        <fullName evidence="1">Endonuclease/exonuclease/phosphatase domain-containing protein</fullName>
    </recommendedName>
</protein>
<dbReference type="CDD" id="cd09083">
    <property type="entry name" value="EEP-1"/>
    <property type="match status" value="1"/>
</dbReference>
<keyword evidence="3" id="KW-1185">Reference proteome</keyword>
<dbReference type="Gene3D" id="3.60.10.10">
    <property type="entry name" value="Endonuclease/exonuclease/phosphatase"/>
    <property type="match status" value="1"/>
</dbReference>
<evidence type="ECO:0000259" key="1">
    <source>
        <dbReference type="Pfam" id="PF03372"/>
    </source>
</evidence>
<dbReference type="SUPFAM" id="SSF56219">
    <property type="entry name" value="DNase I-like"/>
    <property type="match status" value="1"/>
</dbReference>
<accession>A0AA43QLU6</accession>
<comment type="caution">
    <text evidence="2">The sequence shown here is derived from an EMBL/GenBank/DDBJ whole genome shotgun (WGS) entry which is preliminary data.</text>
</comment>
<name>A0AA43QLU6_9LECA</name>
<proteinExistence type="predicted"/>